<feature type="region of interest" description="Disordered" evidence="1">
    <location>
        <begin position="140"/>
        <end position="205"/>
    </location>
</feature>
<sequence length="294" mass="32881">MDDTSTQGFGEKLKNRRQERGLSLDEVALQLRIRRQFIEALEDERWEAFPGETYLKGFLRSYAEFLDLDPGELLVNYRQRRPEGASTATQLRRIETELIESVPLTSSTKRTLLVLLLILLLAGLLGYWLSRPIAPQAPLEPALPPVEQQPSVPTPPLVPADEEQEEIPATEPLLEEPGDPESADPNNQVRSPAMPPGALGEEESERSFALLRPEGSNLRVQAERATRLDIVLDDRPAQGYQLQAGAVVTWQARSFARLSVQDPQAISLWVDQQPLPKDRRLTTTLTALPAQGER</sequence>
<feature type="compositionally biased region" description="Acidic residues" evidence="1">
    <location>
        <begin position="160"/>
        <end position="182"/>
    </location>
</feature>
<dbReference type="InterPro" id="IPR001387">
    <property type="entry name" value="Cro/C1-type_HTH"/>
</dbReference>
<keyword evidence="2" id="KW-0472">Membrane</keyword>
<evidence type="ECO:0000256" key="2">
    <source>
        <dbReference type="SAM" id="Phobius"/>
    </source>
</evidence>
<dbReference type="SUPFAM" id="SSF47413">
    <property type="entry name" value="lambda repressor-like DNA-binding domains"/>
    <property type="match status" value="1"/>
</dbReference>
<dbReference type="InterPro" id="IPR010982">
    <property type="entry name" value="Lambda_DNA-bd_dom_sf"/>
</dbReference>
<evidence type="ECO:0000256" key="1">
    <source>
        <dbReference type="SAM" id="MobiDB-lite"/>
    </source>
</evidence>
<protein>
    <submittedName>
        <fullName evidence="4">Helix-turn-helix domain-containing protein</fullName>
    </submittedName>
</protein>
<feature type="domain" description="HTH cro/C1-type" evidence="3">
    <location>
        <begin position="12"/>
        <end position="73"/>
    </location>
</feature>
<gene>
    <name evidence="4" type="ORF">L9S41_06580</name>
</gene>
<keyword evidence="5" id="KW-1185">Reference proteome</keyword>
<dbReference type="EMBL" id="CP092109">
    <property type="protein sequence ID" value="UWZ81054.1"/>
    <property type="molecule type" value="Genomic_DNA"/>
</dbReference>
<dbReference type="PANTHER" id="PTHR34475">
    <property type="match status" value="1"/>
</dbReference>
<reference evidence="4" key="1">
    <citation type="journal article" date="2022" name="Environ. Microbiol.">
        <title>Geoalkalibacter halelectricus SAP #1 sp. nov. possessing extracellular electron transfer and mineral#reducing capabilities from a haloalkaline environment.</title>
        <authorList>
            <person name="Yadav S."/>
            <person name="Singh R."/>
            <person name="Sundharam S.S."/>
            <person name="Chaudhary S."/>
            <person name="Krishnamurthi S."/>
            <person name="Patil S.A."/>
        </authorList>
    </citation>
    <scope>NUCLEOTIDE SEQUENCE</scope>
    <source>
        <strain evidence="4">SAP-1</strain>
    </source>
</reference>
<dbReference type="SMART" id="SM00530">
    <property type="entry name" value="HTH_XRE"/>
    <property type="match status" value="1"/>
</dbReference>
<keyword evidence="2" id="KW-0812">Transmembrane</keyword>
<proteinExistence type="predicted"/>
<dbReference type="InterPro" id="IPR050400">
    <property type="entry name" value="Bact_Cytoskel_RodZ"/>
</dbReference>
<evidence type="ECO:0000259" key="3">
    <source>
        <dbReference type="SMART" id="SM00530"/>
    </source>
</evidence>
<dbReference type="CDD" id="cd00093">
    <property type="entry name" value="HTH_XRE"/>
    <property type="match status" value="1"/>
</dbReference>
<name>A0ABY5ZQE8_9BACT</name>
<accession>A0ABY5ZQE8</accession>
<feature type="transmembrane region" description="Helical" evidence="2">
    <location>
        <begin position="111"/>
        <end position="129"/>
    </location>
</feature>
<dbReference type="Proteomes" id="UP001060414">
    <property type="component" value="Chromosome"/>
</dbReference>
<evidence type="ECO:0000313" key="5">
    <source>
        <dbReference type="Proteomes" id="UP001060414"/>
    </source>
</evidence>
<dbReference type="Gene3D" id="1.10.260.40">
    <property type="entry name" value="lambda repressor-like DNA-binding domains"/>
    <property type="match status" value="1"/>
</dbReference>
<feature type="compositionally biased region" description="Low complexity" evidence="1">
    <location>
        <begin position="140"/>
        <end position="150"/>
    </location>
</feature>
<organism evidence="4 5">
    <name type="scientific">Geoalkalibacter halelectricus</name>
    <dbReference type="NCBI Taxonomy" id="2847045"/>
    <lineage>
        <taxon>Bacteria</taxon>
        <taxon>Pseudomonadati</taxon>
        <taxon>Thermodesulfobacteriota</taxon>
        <taxon>Desulfuromonadia</taxon>
        <taxon>Desulfuromonadales</taxon>
        <taxon>Geoalkalibacteraceae</taxon>
        <taxon>Geoalkalibacter</taxon>
    </lineage>
</organism>
<keyword evidence="2" id="KW-1133">Transmembrane helix</keyword>
<dbReference type="RefSeq" id="WP_260749424.1">
    <property type="nucleotide sequence ID" value="NZ_CP092109.1"/>
</dbReference>
<dbReference type="PANTHER" id="PTHR34475:SF1">
    <property type="entry name" value="CYTOSKELETON PROTEIN RODZ"/>
    <property type="match status" value="1"/>
</dbReference>
<evidence type="ECO:0000313" key="4">
    <source>
        <dbReference type="EMBL" id="UWZ81054.1"/>
    </source>
</evidence>
<dbReference type="Pfam" id="PF13413">
    <property type="entry name" value="HTH_25"/>
    <property type="match status" value="1"/>
</dbReference>